<organism evidence="1 2">
    <name type="scientific">Xylaria arbuscula</name>
    <dbReference type="NCBI Taxonomy" id="114810"/>
    <lineage>
        <taxon>Eukaryota</taxon>
        <taxon>Fungi</taxon>
        <taxon>Dikarya</taxon>
        <taxon>Ascomycota</taxon>
        <taxon>Pezizomycotina</taxon>
        <taxon>Sordariomycetes</taxon>
        <taxon>Xylariomycetidae</taxon>
        <taxon>Xylariales</taxon>
        <taxon>Xylariaceae</taxon>
        <taxon>Xylaria</taxon>
    </lineage>
</organism>
<evidence type="ECO:0000313" key="2">
    <source>
        <dbReference type="Proteomes" id="UP001148614"/>
    </source>
</evidence>
<accession>A0A9W8TGX8</accession>
<dbReference type="VEuPathDB" id="FungiDB:F4678DRAFT_466485"/>
<dbReference type="Proteomes" id="UP001148614">
    <property type="component" value="Unassembled WGS sequence"/>
</dbReference>
<reference evidence="1" key="1">
    <citation type="submission" date="2022-07" db="EMBL/GenBank/DDBJ databases">
        <title>Genome Sequence of Xylaria arbuscula.</title>
        <authorList>
            <person name="Buettner E."/>
        </authorList>
    </citation>
    <scope>NUCLEOTIDE SEQUENCE</scope>
    <source>
        <strain evidence="1">VT107</strain>
    </source>
</reference>
<gene>
    <name evidence="1" type="ORF">NPX13_g11014</name>
</gene>
<dbReference type="EMBL" id="JANPWZ010003395">
    <property type="protein sequence ID" value="KAJ3552863.1"/>
    <property type="molecule type" value="Genomic_DNA"/>
</dbReference>
<evidence type="ECO:0000313" key="1">
    <source>
        <dbReference type="EMBL" id="KAJ3552863.1"/>
    </source>
</evidence>
<dbReference type="AlphaFoldDB" id="A0A9W8TGX8"/>
<sequence>MSHQQQTLSSAPEKGAKCVINPVTTDPEEAAKFVQAVFKHEKISITQVAAAFSPLWGFGPSSNSDPLARGRAECVFVAPESTRPRAEFVRHYVAGRWGLPLAKFAPTLALVREHQFNMDWRGRAYPVLNDSPEEHYARFIVTMITRLEDPYPRTTMLKWLRDARYLRENTYTEDVSWIYFHAIMYLQLKAMDVAKKNATPKERVRHIVNKLKSRNSFSSLLTDFTCSKGSLDKPEEDKSN</sequence>
<proteinExistence type="predicted"/>
<protein>
    <submittedName>
        <fullName evidence="1">Uncharacterized protein</fullName>
    </submittedName>
</protein>
<keyword evidence="2" id="KW-1185">Reference proteome</keyword>
<comment type="caution">
    <text evidence="1">The sequence shown here is derived from an EMBL/GenBank/DDBJ whole genome shotgun (WGS) entry which is preliminary data.</text>
</comment>
<name>A0A9W8TGX8_9PEZI</name>